<organism evidence="2 3">
    <name type="scientific">Mucilaginibacter polytrichastri</name>
    <dbReference type="NCBI Taxonomy" id="1302689"/>
    <lineage>
        <taxon>Bacteria</taxon>
        <taxon>Pseudomonadati</taxon>
        <taxon>Bacteroidota</taxon>
        <taxon>Sphingobacteriia</taxon>
        <taxon>Sphingobacteriales</taxon>
        <taxon>Sphingobacteriaceae</taxon>
        <taxon>Mucilaginibacter</taxon>
    </lineage>
</organism>
<dbReference type="EMBL" id="MPPL01000001">
    <property type="protein sequence ID" value="OKS87535.1"/>
    <property type="molecule type" value="Genomic_DNA"/>
</dbReference>
<sequence>MQLFYFYAYHAFYSLALLFTGLLVLYNGFPMVFNKQLLPKIPLYLLTIFLVWLSY</sequence>
<proteinExistence type="predicted"/>
<evidence type="ECO:0000313" key="3">
    <source>
        <dbReference type="Proteomes" id="UP000186720"/>
    </source>
</evidence>
<accession>A0A1Q6A0J3</accession>
<evidence type="ECO:0000313" key="2">
    <source>
        <dbReference type="EMBL" id="OKS87535.1"/>
    </source>
</evidence>
<keyword evidence="1" id="KW-0812">Transmembrane</keyword>
<keyword evidence="1" id="KW-0472">Membrane</keyword>
<protein>
    <submittedName>
        <fullName evidence="2">Uncharacterized protein</fullName>
    </submittedName>
</protein>
<comment type="caution">
    <text evidence="2">The sequence shown here is derived from an EMBL/GenBank/DDBJ whole genome shotgun (WGS) entry which is preliminary data.</text>
</comment>
<dbReference type="AlphaFoldDB" id="A0A1Q6A0J3"/>
<keyword evidence="1" id="KW-1133">Transmembrane helix</keyword>
<feature type="transmembrane region" description="Helical" evidence="1">
    <location>
        <begin position="37"/>
        <end position="54"/>
    </location>
</feature>
<evidence type="ECO:0000256" key="1">
    <source>
        <dbReference type="SAM" id="Phobius"/>
    </source>
</evidence>
<feature type="transmembrane region" description="Helical" evidence="1">
    <location>
        <begin position="6"/>
        <end position="25"/>
    </location>
</feature>
<dbReference type="Proteomes" id="UP000186720">
    <property type="component" value="Unassembled WGS sequence"/>
</dbReference>
<reference evidence="2 3" key="1">
    <citation type="submission" date="2016-11" db="EMBL/GenBank/DDBJ databases">
        <title>Whole Genome Sequencing of Mucilaginibacter polytrichastri RG4-7(T) isolated from the moss sample.</title>
        <authorList>
            <person name="Li Y."/>
        </authorList>
    </citation>
    <scope>NUCLEOTIDE SEQUENCE [LARGE SCALE GENOMIC DNA]</scope>
    <source>
        <strain evidence="2 3">RG4-7</strain>
    </source>
</reference>
<gene>
    <name evidence="2" type="ORF">RG47T_2996</name>
</gene>
<name>A0A1Q6A0J3_9SPHI</name>
<keyword evidence="3" id="KW-1185">Reference proteome</keyword>